<comment type="caution">
    <text evidence="3">The sequence shown here is derived from an EMBL/GenBank/DDBJ whole genome shotgun (WGS) entry which is preliminary data.</text>
</comment>
<keyword evidence="4" id="KW-1185">Reference proteome</keyword>
<accession>A0ABT2TYY3</accession>
<evidence type="ECO:0000256" key="1">
    <source>
        <dbReference type="SAM" id="MobiDB-lite"/>
    </source>
</evidence>
<gene>
    <name evidence="3" type="ORF">OCV61_16835</name>
</gene>
<dbReference type="RefSeq" id="WP_158422763.1">
    <property type="nucleotide sequence ID" value="NZ_JAOQJL010000048.1"/>
</dbReference>
<sequence>MKKLICLCLCICCTVTAAGCTAGDLVEKYIYHQDPDTASENVSDKPRIYMDEVTGMLQDFTGSQLTLKTEEQTYTFDVSQATLECSDGMISGDEISVIYEGQLSDTDSDTSTVKALKVVDEFHKTEELKDRTAHCAIVSLTPNTITIKAKNGKTATYPITGTQQYYQNGIAAGNWVYVHFKGKFGKSGDDASNVLDASHVKVVSISDIDPIQLPDPTPTPEPSDDQTEPDPSTVPKQFRGVIQSISNNVLQVLPNTSSTSVNLDLSQLPCYFPGGIAPGSGVSVYYTGEDFSGESMEGISVSSVSGDNPDNMSQHQMNFTVSGTILGTTANTVTIQTGDGAVVTCLTENAQNTSTSGLALGAGINITFDPALSRESNIYTSIKIQDA</sequence>
<feature type="region of interest" description="Disordered" evidence="1">
    <location>
        <begin position="208"/>
        <end position="235"/>
    </location>
</feature>
<proteinExistence type="predicted"/>
<keyword evidence="2" id="KW-0732">Signal</keyword>
<feature type="chain" id="PRO_5046861334" description="DUF5666 domain-containing protein" evidence="2">
    <location>
        <begin position="18"/>
        <end position="387"/>
    </location>
</feature>
<evidence type="ECO:0000313" key="3">
    <source>
        <dbReference type="EMBL" id="MCU6767036.1"/>
    </source>
</evidence>
<reference evidence="3 4" key="1">
    <citation type="journal article" date="2021" name="ISME Commun">
        <title>Automated analysis of genomic sequences facilitates high-throughput and comprehensive description of bacteria.</title>
        <authorList>
            <person name="Hitch T.C.A."/>
        </authorList>
    </citation>
    <scope>NUCLEOTIDE SEQUENCE [LARGE SCALE GENOMIC DNA]</scope>
    <source>
        <strain evidence="3 4">Sanger_23</strain>
    </source>
</reference>
<dbReference type="Proteomes" id="UP001652409">
    <property type="component" value="Unassembled WGS sequence"/>
</dbReference>
<evidence type="ECO:0000313" key="4">
    <source>
        <dbReference type="Proteomes" id="UP001652409"/>
    </source>
</evidence>
<evidence type="ECO:0008006" key="5">
    <source>
        <dbReference type="Google" id="ProtNLM"/>
    </source>
</evidence>
<name>A0ABT2TYY3_9FIRM</name>
<organism evidence="3 4">
    <name type="scientific">Blautia ammoniilytica</name>
    <dbReference type="NCBI Taxonomy" id="2981782"/>
    <lineage>
        <taxon>Bacteria</taxon>
        <taxon>Bacillati</taxon>
        <taxon>Bacillota</taxon>
        <taxon>Clostridia</taxon>
        <taxon>Lachnospirales</taxon>
        <taxon>Lachnospiraceae</taxon>
        <taxon>Blautia</taxon>
    </lineage>
</organism>
<dbReference type="PROSITE" id="PS51257">
    <property type="entry name" value="PROKAR_LIPOPROTEIN"/>
    <property type="match status" value="1"/>
</dbReference>
<dbReference type="EMBL" id="JAOQJL010000048">
    <property type="protein sequence ID" value="MCU6767036.1"/>
    <property type="molecule type" value="Genomic_DNA"/>
</dbReference>
<feature type="signal peptide" evidence="2">
    <location>
        <begin position="1"/>
        <end position="17"/>
    </location>
</feature>
<evidence type="ECO:0000256" key="2">
    <source>
        <dbReference type="SAM" id="SignalP"/>
    </source>
</evidence>
<protein>
    <recommendedName>
        <fullName evidence="5">DUF5666 domain-containing protein</fullName>
    </recommendedName>
</protein>